<dbReference type="PANTHER" id="PTHR21666">
    <property type="entry name" value="PEPTIDASE-RELATED"/>
    <property type="match status" value="1"/>
</dbReference>
<sequence length="277" mass="28433">MSKHRKEDGHTPVAALRDSLLNTFKARPGKSGVPTRNKVAAAVVAAGAFAAVGQPLAASADADHSVRPVAQRTDLGAAVNGTAQSPAAVELLAAETRSGSKAEADKLGKSVAMEQARVAKETAERQAREAAAAAEQARIAAEQEAARAKAAFVKPAEGTFTSGFGARWGTTHKGVDIANSIGTPIKSVAAGKVVSAGPASGFGQWVRVQHDDGTVTVYGHINTIDVSVGQRVGAGEKIATMGNKGQSTGPHLHFEVLQGGSTKINPLPWLQERGITL</sequence>
<comment type="caution">
    <text evidence="3">The sequence shown here is derived from an EMBL/GenBank/DDBJ whole genome shotgun (WGS) entry which is preliminary data.</text>
</comment>
<feature type="domain" description="M23ase beta-sheet core" evidence="2">
    <location>
        <begin position="171"/>
        <end position="266"/>
    </location>
</feature>
<dbReference type="Gene3D" id="2.70.70.10">
    <property type="entry name" value="Glucose Permease (Domain IIA)"/>
    <property type="match status" value="1"/>
</dbReference>
<dbReference type="Proteomes" id="UP001500979">
    <property type="component" value="Unassembled WGS sequence"/>
</dbReference>
<dbReference type="InterPro" id="IPR011055">
    <property type="entry name" value="Dup_hybrid_motif"/>
</dbReference>
<evidence type="ECO:0000313" key="4">
    <source>
        <dbReference type="Proteomes" id="UP001500979"/>
    </source>
</evidence>
<dbReference type="RefSeq" id="WP_344684778.1">
    <property type="nucleotide sequence ID" value="NZ_BAAAUX010000026.1"/>
</dbReference>
<gene>
    <name evidence="3" type="ORF">GCM10010470_56090</name>
</gene>
<reference evidence="3 4" key="1">
    <citation type="journal article" date="2019" name="Int. J. Syst. Evol. Microbiol.">
        <title>The Global Catalogue of Microorganisms (GCM) 10K type strain sequencing project: providing services to taxonomists for standard genome sequencing and annotation.</title>
        <authorList>
            <consortium name="The Broad Institute Genomics Platform"/>
            <consortium name="The Broad Institute Genome Sequencing Center for Infectious Disease"/>
            <person name="Wu L."/>
            <person name="Ma J."/>
        </authorList>
    </citation>
    <scope>NUCLEOTIDE SEQUENCE [LARGE SCALE GENOMIC DNA]</scope>
    <source>
        <strain evidence="3 4">JCM 9383</strain>
    </source>
</reference>
<keyword evidence="4" id="KW-1185">Reference proteome</keyword>
<dbReference type="CDD" id="cd12797">
    <property type="entry name" value="M23_peptidase"/>
    <property type="match status" value="1"/>
</dbReference>
<dbReference type="EMBL" id="BAAAUX010000026">
    <property type="protein sequence ID" value="GAA2813425.1"/>
    <property type="molecule type" value="Genomic_DNA"/>
</dbReference>
<proteinExistence type="predicted"/>
<dbReference type="InterPro" id="IPR016047">
    <property type="entry name" value="M23ase_b-sheet_dom"/>
</dbReference>
<name>A0ABN3VKB5_9PSEU</name>
<dbReference type="SUPFAM" id="SSF51261">
    <property type="entry name" value="Duplicated hybrid motif"/>
    <property type="match status" value="1"/>
</dbReference>
<evidence type="ECO:0000313" key="3">
    <source>
        <dbReference type="EMBL" id="GAA2813425.1"/>
    </source>
</evidence>
<dbReference type="InterPro" id="IPR050570">
    <property type="entry name" value="Cell_wall_metabolism_enzyme"/>
</dbReference>
<keyword evidence="1" id="KW-0175">Coiled coil</keyword>
<dbReference type="PANTHER" id="PTHR21666:SF270">
    <property type="entry name" value="MUREIN HYDROLASE ACTIVATOR ENVC"/>
    <property type="match status" value="1"/>
</dbReference>
<accession>A0ABN3VKB5</accession>
<evidence type="ECO:0000259" key="2">
    <source>
        <dbReference type="Pfam" id="PF01551"/>
    </source>
</evidence>
<evidence type="ECO:0000256" key="1">
    <source>
        <dbReference type="SAM" id="Coils"/>
    </source>
</evidence>
<protein>
    <submittedName>
        <fullName evidence="3">M23 family metallopeptidase</fullName>
    </submittedName>
</protein>
<organism evidence="3 4">
    <name type="scientific">Saccharopolyspora taberi</name>
    <dbReference type="NCBI Taxonomy" id="60895"/>
    <lineage>
        <taxon>Bacteria</taxon>
        <taxon>Bacillati</taxon>
        <taxon>Actinomycetota</taxon>
        <taxon>Actinomycetes</taxon>
        <taxon>Pseudonocardiales</taxon>
        <taxon>Pseudonocardiaceae</taxon>
        <taxon>Saccharopolyspora</taxon>
    </lineage>
</organism>
<feature type="coiled-coil region" evidence="1">
    <location>
        <begin position="113"/>
        <end position="151"/>
    </location>
</feature>
<dbReference type="Pfam" id="PF01551">
    <property type="entry name" value="Peptidase_M23"/>
    <property type="match status" value="1"/>
</dbReference>